<dbReference type="SUPFAM" id="SSF55136">
    <property type="entry name" value="Probable bacterial effector-binding domain"/>
    <property type="match status" value="1"/>
</dbReference>
<reference evidence="3" key="1">
    <citation type="journal article" date="2021" name="PeerJ">
        <title>Extensive microbial diversity within the chicken gut microbiome revealed by metagenomics and culture.</title>
        <authorList>
            <person name="Gilroy R."/>
            <person name="Ravi A."/>
            <person name="Getino M."/>
            <person name="Pursley I."/>
            <person name="Horton D.L."/>
            <person name="Alikhan N.F."/>
            <person name="Baker D."/>
            <person name="Gharbi K."/>
            <person name="Hall N."/>
            <person name="Watson M."/>
            <person name="Adriaenssens E.M."/>
            <person name="Foster-Nyarko E."/>
            <person name="Jarju S."/>
            <person name="Secka A."/>
            <person name="Antonio M."/>
            <person name="Oren A."/>
            <person name="Chaudhuri R.R."/>
            <person name="La Ragione R."/>
            <person name="Hildebrand F."/>
            <person name="Pallen M.J."/>
        </authorList>
    </citation>
    <scope>NUCLEOTIDE SEQUENCE</scope>
    <source>
        <strain evidence="3">ChiGjej2B2-7701</strain>
    </source>
</reference>
<dbReference type="Proteomes" id="UP000746751">
    <property type="component" value="Unassembled WGS sequence"/>
</dbReference>
<evidence type="ECO:0000313" key="3">
    <source>
        <dbReference type="EMBL" id="HJG31584.1"/>
    </source>
</evidence>
<gene>
    <name evidence="3" type="ORF">K8U80_09380</name>
</gene>
<comment type="caution">
    <text evidence="3">The sequence shown here is derived from an EMBL/GenBank/DDBJ whole genome shotgun (WGS) entry which is preliminary data.</text>
</comment>
<name>A0A921LS39_9ACTN</name>
<dbReference type="InterPro" id="IPR000551">
    <property type="entry name" value="MerR-type_HTH_dom"/>
</dbReference>
<dbReference type="PANTHER" id="PTHR30204">
    <property type="entry name" value="REDOX-CYCLING DRUG-SENSING TRANSCRIPTIONAL ACTIVATOR SOXR"/>
    <property type="match status" value="1"/>
</dbReference>
<organism evidence="3 4">
    <name type="scientific">Collinsella ihumii</name>
    <dbReference type="NCBI Taxonomy" id="1720204"/>
    <lineage>
        <taxon>Bacteria</taxon>
        <taxon>Bacillati</taxon>
        <taxon>Actinomycetota</taxon>
        <taxon>Coriobacteriia</taxon>
        <taxon>Coriobacteriales</taxon>
        <taxon>Coriobacteriaceae</taxon>
        <taxon>Collinsella</taxon>
    </lineage>
</organism>
<dbReference type="Gene3D" id="1.10.1660.10">
    <property type="match status" value="1"/>
</dbReference>
<dbReference type="PANTHER" id="PTHR30204:SF96">
    <property type="entry name" value="CHROMOSOME-ANCHORING PROTEIN RACA"/>
    <property type="match status" value="1"/>
</dbReference>
<evidence type="ECO:0000256" key="1">
    <source>
        <dbReference type="ARBA" id="ARBA00023125"/>
    </source>
</evidence>
<dbReference type="Gene3D" id="3.20.80.10">
    <property type="entry name" value="Regulatory factor, effector binding domain"/>
    <property type="match status" value="1"/>
</dbReference>
<dbReference type="AlphaFoldDB" id="A0A921LS39"/>
<dbReference type="GO" id="GO:0003700">
    <property type="term" value="F:DNA-binding transcription factor activity"/>
    <property type="evidence" value="ECO:0007669"/>
    <property type="project" value="InterPro"/>
</dbReference>
<dbReference type="SMART" id="SM00422">
    <property type="entry name" value="HTH_MERR"/>
    <property type="match status" value="1"/>
</dbReference>
<dbReference type="InterPro" id="IPR009061">
    <property type="entry name" value="DNA-bd_dom_put_sf"/>
</dbReference>
<protein>
    <submittedName>
        <fullName evidence="3">MerR family transcriptional regulator</fullName>
    </submittedName>
</protein>
<evidence type="ECO:0000259" key="2">
    <source>
        <dbReference type="PROSITE" id="PS50937"/>
    </source>
</evidence>
<dbReference type="InterPro" id="IPR011256">
    <property type="entry name" value="Reg_factor_effector_dom_sf"/>
</dbReference>
<dbReference type="GO" id="GO:0003677">
    <property type="term" value="F:DNA binding"/>
    <property type="evidence" value="ECO:0007669"/>
    <property type="project" value="UniProtKB-KW"/>
</dbReference>
<evidence type="ECO:0000313" key="4">
    <source>
        <dbReference type="Proteomes" id="UP000746751"/>
    </source>
</evidence>
<dbReference type="InterPro" id="IPR029442">
    <property type="entry name" value="GyrI-like"/>
</dbReference>
<dbReference type="Pfam" id="PF13411">
    <property type="entry name" value="MerR_1"/>
    <property type="match status" value="1"/>
</dbReference>
<keyword evidence="1" id="KW-0238">DNA-binding</keyword>
<dbReference type="Pfam" id="PF06445">
    <property type="entry name" value="GyrI-like"/>
    <property type="match status" value="1"/>
</dbReference>
<dbReference type="EMBL" id="DYVF01000055">
    <property type="protein sequence ID" value="HJG31584.1"/>
    <property type="molecule type" value="Genomic_DNA"/>
</dbReference>
<sequence>MTRRRTGRDDAGEELYLIGEVSRIGGVSQRSLRHYDELKIIEPDVIGDNGYRYYTRNTMLKIPVVNYLKNMGFTLEDISRIFNSDFGEIEQTFAERRDAWEREMQLIRERMRIIDDWVALIHEANYVLGARPTEVRTVFLPADTFLAMPYRFNGDFAEATINLEFSKFVADNDNPITGPVILRHESFDAWRQRCSQGEPCDAMVLQHAVRTIHPEARFVRPDGMYLATYHVGPFEELGEAYDRMAAFADEHGYRLAGCSYERFVTDYWTTYDPDRFVAEVLAPIK</sequence>
<proteinExistence type="predicted"/>
<dbReference type="InterPro" id="IPR047057">
    <property type="entry name" value="MerR_fam"/>
</dbReference>
<accession>A0A921LS39</accession>
<feature type="domain" description="HTH merR-type" evidence="2">
    <location>
        <begin position="15"/>
        <end position="84"/>
    </location>
</feature>
<dbReference type="SUPFAM" id="SSF46955">
    <property type="entry name" value="Putative DNA-binding domain"/>
    <property type="match status" value="1"/>
</dbReference>
<reference evidence="3" key="2">
    <citation type="submission" date="2021-09" db="EMBL/GenBank/DDBJ databases">
        <authorList>
            <person name="Gilroy R."/>
        </authorList>
    </citation>
    <scope>NUCLEOTIDE SEQUENCE</scope>
    <source>
        <strain evidence="3">ChiGjej2B2-7701</strain>
    </source>
</reference>
<dbReference type="PROSITE" id="PS50937">
    <property type="entry name" value="HTH_MERR_2"/>
    <property type="match status" value="1"/>
</dbReference>